<dbReference type="EMBL" id="CP069370">
    <property type="protein sequence ID" value="QYZ68777.1"/>
    <property type="molecule type" value="Genomic_DNA"/>
</dbReference>
<keyword evidence="3" id="KW-1185">Reference proteome</keyword>
<dbReference type="Proteomes" id="UP000826300">
    <property type="component" value="Chromosome"/>
</dbReference>
<dbReference type="AlphaFoldDB" id="A0A8G0ZRP7"/>
<keyword evidence="1" id="KW-0812">Transmembrane</keyword>
<proteinExistence type="predicted"/>
<keyword evidence="1" id="KW-0472">Membrane</keyword>
<organism evidence="2 3">
    <name type="scientific">Neotabrizicola shimadae</name>
    <dbReference type="NCBI Taxonomy" id="2807096"/>
    <lineage>
        <taxon>Bacteria</taxon>
        <taxon>Pseudomonadati</taxon>
        <taxon>Pseudomonadota</taxon>
        <taxon>Alphaproteobacteria</taxon>
        <taxon>Rhodobacterales</taxon>
        <taxon>Paracoccaceae</taxon>
        <taxon>Neotabrizicola</taxon>
    </lineage>
</organism>
<evidence type="ECO:0000313" key="2">
    <source>
        <dbReference type="EMBL" id="QYZ68777.1"/>
    </source>
</evidence>
<dbReference type="KEGG" id="nsm:JO391_13485"/>
<protein>
    <submittedName>
        <fullName evidence="2">VPEID-CTERM sorting domain-containing protein</fullName>
    </submittedName>
</protein>
<evidence type="ECO:0000256" key="1">
    <source>
        <dbReference type="SAM" id="Phobius"/>
    </source>
</evidence>
<evidence type="ECO:0000313" key="3">
    <source>
        <dbReference type="Proteomes" id="UP000826300"/>
    </source>
</evidence>
<reference evidence="2" key="1">
    <citation type="submission" date="2021-02" db="EMBL/GenBank/DDBJ databases">
        <title>Rhodobacter shimadae sp. nov., an aerobic anoxygenic phototrophic bacterium isolated from a hot spring.</title>
        <authorList>
            <person name="Muramatsu S."/>
            <person name="Haruta S."/>
            <person name="Hirose S."/>
            <person name="Hanada S."/>
        </authorList>
    </citation>
    <scope>NUCLEOTIDE SEQUENCE</scope>
    <source>
        <strain evidence="2">N10</strain>
    </source>
</reference>
<dbReference type="InterPro" id="IPR026422">
    <property type="entry name" value="VPEID-CTERM"/>
</dbReference>
<gene>
    <name evidence="2" type="ORF">JO391_13485</name>
</gene>
<keyword evidence="1" id="KW-1133">Transmembrane helix</keyword>
<feature type="transmembrane region" description="Helical" evidence="1">
    <location>
        <begin position="54"/>
        <end position="72"/>
    </location>
</feature>
<sequence>MSLTSEGLLMSRSLKALGLAVPASLLVAAPALAQSASSWWWWPRPVRNVPEIDASSGLLAIAAVAAILALVVERRRRA</sequence>
<accession>A0A8G0ZRP7</accession>
<dbReference type="NCBIfam" id="TIGR04161">
    <property type="entry name" value="VPEID-CTERM"/>
    <property type="match status" value="1"/>
</dbReference>
<name>A0A8G0ZRP7_9RHOB</name>